<name>A0A818X228_9BILA</name>
<feature type="transmembrane region" description="Helical" evidence="1">
    <location>
        <begin position="12"/>
        <end position="37"/>
    </location>
</feature>
<keyword evidence="1" id="KW-1133">Transmembrane helix</keyword>
<protein>
    <recommendedName>
        <fullName evidence="4">Transmembrane protein</fullName>
    </recommendedName>
</protein>
<evidence type="ECO:0000256" key="1">
    <source>
        <dbReference type="SAM" id="Phobius"/>
    </source>
</evidence>
<organism evidence="2 3">
    <name type="scientific">Adineta steineri</name>
    <dbReference type="NCBI Taxonomy" id="433720"/>
    <lineage>
        <taxon>Eukaryota</taxon>
        <taxon>Metazoa</taxon>
        <taxon>Spiralia</taxon>
        <taxon>Gnathifera</taxon>
        <taxon>Rotifera</taxon>
        <taxon>Eurotatoria</taxon>
        <taxon>Bdelloidea</taxon>
        <taxon>Adinetida</taxon>
        <taxon>Adinetidae</taxon>
        <taxon>Adineta</taxon>
    </lineage>
</organism>
<dbReference type="EMBL" id="CAJOBB010000700">
    <property type="protein sequence ID" value="CAF3733791.1"/>
    <property type="molecule type" value="Genomic_DNA"/>
</dbReference>
<proteinExistence type="predicted"/>
<evidence type="ECO:0000313" key="3">
    <source>
        <dbReference type="Proteomes" id="UP000663868"/>
    </source>
</evidence>
<comment type="caution">
    <text evidence="2">The sequence shown here is derived from an EMBL/GenBank/DDBJ whole genome shotgun (WGS) entry which is preliminary data.</text>
</comment>
<keyword evidence="1" id="KW-0472">Membrane</keyword>
<dbReference type="Proteomes" id="UP000663868">
    <property type="component" value="Unassembled WGS sequence"/>
</dbReference>
<sequence>MIISIYSNSQYFYITLIWSIFICPLYLVLIIIEFILHWKQIFEKNAHQLYLPLLISLFPLIHTIEIVNRILRIFIPFVSLRFSFGWIHRGNLIICNIVVIPTLFFLPILQRTKQFIRLTTVLLISFFIVLIVACIRQPFTENHPNTFYAKHISESIYNAETSMNNSFVISLISQQSSITVNTYHGLVLSPILDQFSIKSGHKLYNKTCFNSTNCTFDDSFNRQLAVEHIQIESMKKIKYRIRIQHVLSYNIQISSLSNIKLTVQNQFDIPRKETIVDINLYSTISRFEINIKIQRCDVNDSPFLLLFTSLMPNIVLQGEGFCQAIDDDTTLIING</sequence>
<evidence type="ECO:0000313" key="2">
    <source>
        <dbReference type="EMBL" id="CAF3733791.1"/>
    </source>
</evidence>
<evidence type="ECO:0008006" key="4">
    <source>
        <dbReference type="Google" id="ProtNLM"/>
    </source>
</evidence>
<feature type="transmembrane region" description="Helical" evidence="1">
    <location>
        <begin position="92"/>
        <end position="109"/>
    </location>
</feature>
<keyword evidence="1" id="KW-0812">Transmembrane</keyword>
<accession>A0A818X228</accession>
<gene>
    <name evidence="2" type="ORF">KXQ929_LOCUS13223</name>
</gene>
<reference evidence="2" key="1">
    <citation type="submission" date="2021-02" db="EMBL/GenBank/DDBJ databases">
        <authorList>
            <person name="Nowell W R."/>
        </authorList>
    </citation>
    <scope>NUCLEOTIDE SEQUENCE</scope>
</reference>
<dbReference type="AlphaFoldDB" id="A0A818X228"/>
<feature type="transmembrane region" description="Helical" evidence="1">
    <location>
        <begin position="115"/>
        <end position="135"/>
    </location>
</feature>
<feature type="transmembrane region" description="Helical" evidence="1">
    <location>
        <begin position="49"/>
        <end position="71"/>
    </location>
</feature>